<evidence type="ECO:0000256" key="4">
    <source>
        <dbReference type="ARBA" id="ARBA00023163"/>
    </source>
</evidence>
<evidence type="ECO:0000313" key="6">
    <source>
        <dbReference type="EMBL" id="KUJ15935.1"/>
    </source>
</evidence>
<reference evidence="6 7" key="1">
    <citation type="submission" date="2015-10" db="EMBL/GenBank/DDBJ databases">
        <title>Full genome of DAOMC 229536 Phialocephala scopiformis, a fungal endophyte of spruce producing the potent anti-insectan compound rugulosin.</title>
        <authorList>
            <consortium name="DOE Joint Genome Institute"/>
            <person name="Walker A.K."/>
            <person name="Frasz S.L."/>
            <person name="Seifert K.A."/>
            <person name="Miller J.D."/>
            <person name="Mondo S.J."/>
            <person name="Labutti K."/>
            <person name="Lipzen A."/>
            <person name="Dockter R."/>
            <person name="Kennedy M."/>
            <person name="Grigoriev I.V."/>
            <person name="Spatafora J.W."/>
        </authorList>
    </citation>
    <scope>NUCLEOTIDE SEQUENCE [LARGE SCALE GENOMIC DNA]</scope>
    <source>
        <strain evidence="6 7">CBS 120377</strain>
    </source>
</reference>
<keyword evidence="2" id="KW-0862">Zinc</keyword>
<dbReference type="EMBL" id="KQ947417">
    <property type="protein sequence ID" value="KUJ15935.1"/>
    <property type="molecule type" value="Genomic_DNA"/>
</dbReference>
<keyword evidence="1" id="KW-0479">Metal-binding</keyword>
<evidence type="ECO:0008006" key="8">
    <source>
        <dbReference type="Google" id="ProtNLM"/>
    </source>
</evidence>
<dbReference type="GO" id="GO:0046872">
    <property type="term" value="F:metal ion binding"/>
    <property type="evidence" value="ECO:0007669"/>
    <property type="project" value="UniProtKB-KW"/>
</dbReference>
<dbReference type="Proteomes" id="UP000070700">
    <property type="component" value="Unassembled WGS sequence"/>
</dbReference>
<dbReference type="GeneID" id="28822889"/>
<keyword evidence="5" id="KW-0539">Nucleus</keyword>
<gene>
    <name evidence="6" type="ORF">LY89DRAFT_670467</name>
</gene>
<dbReference type="KEGG" id="psco:LY89DRAFT_670467"/>
<dbReference type="RefSeq" id="XP_018070290.1">
    <property type="nucleotide sequence ID" value="XM_018213163.1"/>
</dbReference>
<keyword evidence="4" id="KW-0804">Transcription</keyword>
<evidence type="ECO:0000256" key="5">
    <source>
        <dbReference type="ARBA" id="ARBA00023242"/>
    </source>
</evidence>
<evidence type="ECO:0000313" key="7">
    <source>
        <dbReference type="Proteomes" id="UP000070700"/>
    </source>
</evidence>
<organism evidence="6 7">
    <name type="scientific">Mollisia scopiformis</name>
    <name type="common">Conifer needle endophyte fungus</name>
    <name type="synonym">Phialocephala scopiformis</name>
    <dbReference type="NCBI Taxonomy" id="149040"/>
    <lineage>
        <taxon>Eukaryota</taxon>
        <taxon>Fungi</taxon>
        <taxon>Dikarya</taxon>
        <taxon>Ascomycota</taxon>
        <taxon>Pezizomycotina</taxon>
        <taxon>Leotiomycetes</taxon>
        <taxon>Helotiales</taxon>
        <taxon>Mollisiaceae</taxon>
        <taxon>Mollisia</taxon>
    </lineage>
</organism>
<dbReference type="AlphaFoldDB" id="A0A194X6Y8"/>
<keyword evidence="7" id="KW-1185">Reference proteome</keyword>
<dbReference type="OrthoDB" id="5423818at2759"/>
<dbReference type="InParanoid" id="A0A194X6Y8"/>
<name>A0A194X6Y8_MOLSC</name>
<dbReference type="PANTHER" id="PTHR47660:SF3">
    <property type="entry name" value="FINGER DOMAIN PROTEIN, PUTATIVE (AFU_ORTHOLOGUE AFUA_4G03310)-RELATED"/>
    <property type="match status" value="1"/>
</dbReference>
<evidence type="ECO:0000256" key="2">
    <source>
        <dbReference type="ARBA" id="ARBA00022833"/>
    </source>
</evidence>
<sequence length="505" mass="57469">METADGQSVLRCEQCNKPFDKHMDTTVGLEESVVPLDLDHVSLVPKGKLVVIISDPNARGVYPRPLDVTIHMPRPEAHTERRRIGSSLVEAVPSIDTPQDSRNGDMTSQNALVTLEPNFANAGEQLLDWDYTNIDFAEFLNSPTNEENVQYPSFRSSSLLRQSTPPPSTAQIFHEHRFHEHRFHEHRFHEHQFSSSNISIPPVPDPFFRSLVLKPTVGFGASRIATLILHNLRSYPLMMLRHDALPPFIHPALISSNEEDNYMEPLTNCISLVHMISSRVQGSRKLFWKNVRVECERLCADHMKLTRWELLAAMQALSIYILIRLEETETDYNNFDVLLVTTVTVIAKRITCSLKTCNTPSALCSYNRDITWKDWIYEESRRRLSVVYRVVGMLVHFDPAGMCALQKDLVLAPLPAKKQLWEASDEFTWRAERERDPRSKSDFGLAANGELVELDEGQMYCSDAVLLYKSLDARVPERRGAMWEDWCSGMDGFGGLVMLAASLIV</sequence>
<proteinExistence type="predicted"/>
<keyword evidence="3" id="KW-0805">Transcription regulation</keyword>
<protein>
    <recommendedName>
        <fullName evidence="8">Transcription factor domain-containing protein</fullName>
    </recommendedName>
</protein>
<accession>A0A194X6Y8</accession>
<dbReference type="PANTHER" id="PTHR47660">
    <property type="entry name" value="TRANSCRIPTION FACTOR WITH C2H2 AND ZN(2)-CYS(6) DNA BINDING DOMAIN (EUROFUNG)-RELATED-RELATED"/>
    <property type="match status" value="1"/>
</dbReference>
<evidence type="ECO:0000256" key="3">
    <source>
        <dbReference type="ARBA" id="ARBA00023015"/>
    </source>
</evidence>
<evidence type="ECO:0000256" key="1">
    <source>
        <dbReference type="ARBA" id="ARBA00022723"/>
    </source>
</evidence>